<dbReference type="RefSeq" id="WP_345683231.1">
    <property type="nucleotide sequence ID" value="NZ_BAABRO010000003.1"/>
</dbReference>
<proteinExistence type="predicted"/>
<name>A0ABP9VPQ3_9BACT</name>
<gene>
    <name evidence="2" type="ORF">Rcae01_01722</name>
</gene>
<keyword evidence="3" id="KW-1185">Reference proteome</keyword>
<evidence type="ECO:0000313" key="2">
    <source>
        <dbReference type="EMBL" id="GAA5506270.1"/>
    </source>
</evidence>
<reference evidence="2 3" key="1">
    <citation type="submission" date="2024-02" db="EMBL/GenBank/DDBJ databases">
        <title>Rhodopirellula caenicola NBRC 110016.</title>
        <authorList>
            <person name="Ichikawa N."/>
            <person name="Katano-Makiyama Y."/>
            <person name="Hidaka K."/>
        </authorList>
    </citation>
    <scope>NUCLEOTIDE SEQUENCE [LARGE SCALE GENOMIC DNA]</scope>
    <source>
        <strain evidence="2 3">NBRC 110016</strain>
    </source>
</reference>
<organism evidence="2 3">
    <name type="scientific">Novipirellula caenicola</name>
    <dbReference type="NCBI Taxonomy" id="1536901"/>
    <lineage>
        <taxon>Bacteria</taxon>
        <taxon>Pseudomonadati</taxon>
        <taxon>Planctomycetota</taxon>
        <taxon>Planctomycetia</taxon>
        <taxon>Pirellulales</taxon>
        <taxon>Pirellulaceae</taxon>
        <taxon>Novipirellula</taxon>
    </lineage>
</organism>
<dbReference type="Proteomes" id="UP001416858">
    <property type="component" value="Unassembled WGS sequence"/>
</dbReference>
<accession>A0ABP9VPQ3</accession>
<evidence type="ECO:0000313" key="3">
    <source>
        <dbReference type="Proteomes" id="UP001416858"/>
    </source>
</evidence>
<evidence type="ECO:0000256" key="1">
    <source>
        <dbReference type="SAM" id="MobiDB-lite"/>
    </source>
</evidence>
<feature type="region of interest" description="Disordered" evidence="1">
    <location>
        <begin position="166"/>
        <end position="198"/>
    </location>
</feature>
<protein>
    <recommendedName>
        <fullName evidence="4">SLA1 homology domain-containing protein</fullName>
    </recommendedName>
</protein>
<comment type="caution">
    <text evidence="2">The sequence shown here is derived from an EMBL/GenBank/DDBJ whole genome shotgun (WGS) entry which is preliminary data.</text>
</comment>
<evidence type="ECO:0008006" key="4">
    <source>
        <dbReference type="Google" id="ProtNLM"/>
    </source>
</evidence>
<dbReference type="EMBL" id="BAABRO010000003">
    <property type="protein sequence ID" value="GAA5506270.1"/>
    <property type="molecule type" value="Genomic_DNA"/>
</dbReference>
<sequence>MNSLDTVVECTWNAKWECQLLDRYHDGVRIHLTLRVAAMMLSVLRWRSIFATGIVFIAAPVADAQSVVPTDVMHGIHAHARVTRDGSEVASWQIDPFMTEQQEADILAFLQEPCRFAWDDGLTLPQLTRDMSTRVATEIDVHALQEIGLKESLVLIAKRHEQPSFAITDHDPFAGPSRSESQRRDQTTDSQVNVSGGAANRTGVVPWWRSSEVTRGLDRSRADIQTPSVGAKVTHLLAQSDLVLSIRSGQLTITTREGAEEQLAIRVYDVTPLVGRQREPETKWNAGGAASWQPSYSRRGEPLLQVIETNIDSDTWESLGGPSTMSLLTCRSRQWLVVAATSPTHWKIQALLDRLNR</sequence>